<feature type="compositionally biased region" description="Basic and acidic residues" evidence="1">
    <location>
        <begin position="215"/>
        <end position="228"/>
    </location>
</feature>
<reference evidence="2 3" key="1">
    <citation type="submission" date="2016-09" db="EMBL/GenBank/DDBJ databases">
        <title>Complete genome sequence of Actinomyces hongkongensis HKU8.</title>
        <authorList>
            <person name="Gao Y.-X."/>
            <person name="Zhou Y.-Y."/>
            <person name="Xie Y."/>
            <person name="Wang M."/>
            <person name="Wang S.-J."/>
            <person name="Shen S.-G."/>
        </authorList>
    </citation>
    <scope>NUCLEOTIDE SEQUENCE [LARGE SCALE GENOMIC DNA]</scope>
    <source>
        <strain evidence="2 3">HKU8</strain>
    </source>
</reference>
<accession>A0A1D8B1T4</accession>
<dbReference type="RefSeq" id="WP_034255218.1">
    <property type="nucleotide sequence ID" value="NZ_CP017298.1"/>
</dbReference>
<dbReference type="Proteomes" id="UP000095214">
    <property type="component" value="Chromosome"/>
</dbReference>
<organism evidence="2 3">
    <name type="scientific">Pauljensenia hongkongensis</name>
    <dbReference type="NCBI Taxonomy" id="178339"/>
    <lineage>
        <taxon>Bacteria</taxon>
        <taxon>Bacillati</taxon>
        <taxon>Actinomycetota</taxon>
        <taxon>Actinomycetes</taxon>
        <taxon>Actinomycetales</taxon>
        <taxon>Actinomycetaceae</taxon>
        <taxon>Pauljensenia</taxon>
    </lineage>
</organism>
<name>A0A1D8B1T4_9ACTO</name>
<dbReference type="AlphaFoldDB" id="A0A1D8B1T4"/>
<gene>
    <name evidence="2" type="ORF">BH719_03935</name>
</gene>
<dbReference type="EMBL" id="CP017298">
    <property type="protein sequence ID" value="AOS47109.1"/>
    <property type="molecule type" value="Genomic_DNA"/>
</dbReference>
<proteinExistence type="predicted"/>
<evidence type="ECO:0000313" key="2">
    <source>
        <dbReference type="EMBL" id="AOS47109.1"/>
    </source>
</evidence>
<sequence length="228" mass="25166">MKWFAKVRLGSWASDATATAERVMPWLDSLAQVSPLLAEWKLLGKSRYECLVARPLTLDTLRIRLWEGRSKVIFPGRTIPGYQASPAFAGDIDESASVLRISGGIYIGPDHPGINTLNIKFGALEVEELEGLADPLIDATVGAFDPVYLSICDLDVSVDREWDKFLPGWKIYLPHTAPPTRAQQAQQAATTTRPLDHGTVYTIATPTTYPTRTTDWTKDPKPDTDPDA</sequence>
<feature type="region of interest" description="Disordered" evidence="1">
    <location>
        <begin position="209"/>
        <end position="228"/>
    </location>
</feature>
<keyword evidence="3" id="KW-1185">Reference proteome</keyword>
<protein>
    <submittedName>
        <fullName evidence="2">Uncharacterized protein</fullName>
    </submittedName>
</protein>
<evidence type="ECO:0000313" key="3">
    <source>
        <dbReference type="Proteomes" id="UP000095214"/>
    </source>
</evidence>
<evidence type="ECO:0000256" key="1">
    <source>
        <dbReference type="SAM" id="MobiDB-lite"/>
    </source>
</evidence>
<dbReference type="KEGG" id="phon:BH719_03935"/>